<dbReference type="Proteomes" id="UP000298030">
    <property type="component" value="Unassembled WGS sequence"/>
</dbReference>
<organism evidence="2 3">
    <name type="scientific">Coprinellus micaceus</name>
    <name type="common">Glistening ink-cap mushroom</name>
    <name type="synonym">Coprinus micaceus</name>
    <dbReference type="NCBI Taxonomy" id="71717"/>
    <lineage>
        <taxon>Eukaryota</taxon>
        <taxon>Fungi</taxon>
        <taxon>Dikarya</taxon>
        <taxon>Basidiomycota</taxon>
        <taxon>Agaricomycotina</taxon>
        <taxon>Agaricomycetes</taxon>
        <taxon>Agaricomycetidae</taxon>
        <taxon>Agaricales</taxon>
        <taxon>Agaricineae</taxon>
        <taxon>Psathyrellaceae</taxon>
        <taxon>Coprinellus</taxon>
    </lineage>
</organism>
<keyword evidence="3" id="KW-1185">Reference proteome</keyword>
<dbReference type="EMBL" id="QPFP01000084">
    <property type="protein sequence ID" value="TEB22869.1"/>
    <property type="molecule type" value="Genomic_DNA"/>
</dbReference>
<proteinExistence type="predicted"/>
<reference evidence="2 3" key="1">
    <citation type="journal article" date="2019" name="Nat. Ecol. Evol.">
        <title>Megaphylogeny resolves global patterns of mushroom evolution.</title>
        <authorList>
            <person name="Varga T."/>
            <person name="Krizsan K."/>
            <person name="Foldi C."/>
            <person name="Dima B."/>
            <person name="Sanchez-Garcia M."/>
            <person name="Sanchez-Ramirez S."/>
            <person name="Szollosi G.J."/>
            <person name="Szarkandi J.G."/>
            <person name="Papp V."/>
            <person name="Albert L."/>
            <person name="Andreopoulos W."/>
            <person name="Angelini C."/>
            <person name="Antonin V."/>
            <person name="Barry K.W."/>
            <person name="Bougher N.L."/>
            <person name="Buchanan P."/>
            <person name="Buyck B."/>
            <person name="Bense V."/>
            <person name="Catcheside P."/>
            <person name="Chovatia M."/>
            <person name="Cooper J."/>
            <person name="Damon W."/>
            <person name="Desjardin D."/>
            <person name="Finy P."/>
            <person name="Geml J."/>
            <person name="Haridas S."/>
            <person name="Hughes K."/>
            <person name="Justo A."/>
            <person name="Karasinski D."/>
            <person name="Kautmanova I."/>
            <person name="Kiss B."/>
            <person name="Kocsube S."/>
            <person name="Kotiranta H."/>
            <person name="LaButti K.M."/>
            <person name="Lechner B.E."/>
            <person name="Liimatainen K."/>
            <person name="Lipzen A."/>
            <person name="Lukacs Z."/>
            <person name="Mihaltcheva S."/>
            <person name="Morgado L.N."/>
            <person name="Niskanen T."/>
            <person name="Noordeloos M.E."/>
            <person name="Ohm R.A."/>
            <person name="Ortiz-Santana B."/>
            <person name="Ovrebo C."/>
            <person name="Racz N."/>
            <person name="Riley R."/>
            <person name="Savchenko A."/>
            <person name="Shiryaev A."/>
            <person name="Soop K."/>
            <person name="Spirin V."/>
            <person name="Szebenyi C."/>
            <person name="Tomsovsky M."/>
            <person name="Tulloss R.E."/>
            <person name="Uehling J."/>
            <person name="Grigoriev I.V."/>
            <person name="Vagvolgyi C."/>
            <person name="Papp T."/>
            <person name="Martin F.M."/>
            <person name="Miettinen O."/>
            <person name="Hibbett D.S."/>
            <person name="Nagy L.G."/>
        </authorList>
    </citation>
    <scope>NUCLEOTIDE SEQUENCE [LARGE SCALE GENOMIC DNA]</scope>
    <source>
        <strain evidence="2 3">FP101781</strain>
    </source>
</reference>
<dbReference type="AlphaFoldDB" id="A0A4Y7SNM9"/>
<name>A0A4Y7SNM9_COPMI</name>
<sequence length="262" mass="28959">MSTKLWGIWKASNNAGDFLKPYHSHVSRTALAEDDKHAQRAQNYKASMDSILSRLDDFGLLPVEWMVHETASLQGTAGYRSFTPNLPGHSGQQALHLSTIPTSSPPPLPRRRFIDLPPGPELVVSVHPILAYGDNIDANRMWDVRTPNSNFHPNVWRVENHVNSPYTAAIGSWRTQDATTPALNSLSIHVEGAALGVDGWAFEVTPRYGTAVSVQDVLDAVHAQCSCRGREAPRIRPEGALWRWGGLLQSNTAIVVWTLLLF</sequence>
<feature type="domain" description="DUF6699" evidence="1">
    <location>
        <begin position="142"/>
        <end position="226"/>
    </location>
</feature>
<evidence type="ECO:0000259" key="1">
    <source>
        <dbReference type="Pfam" id="PF20415"/>
    </source>
</evidence>
<protein>
    <recommendedName>
        <fullName evidence="1">DUF6699 domain-containing protein</fullName>
    </recommendedName>
</protein>
<evidence type="ECO:0000313" key="2">
    <source>
        <dbReference type="EMBL" id="TEB22869.1"/>
    </source>
</evidence>
<dbReference type="InterPro" id="IPR046522">
    <property type="entry name" value="DUF6699"/>
</dbReference>
<evidence type="ECO:0000313" key="3">
    <source>
        <dbReference type="Proteomes" id="UP000298030"/>
    </source>
</evidence>
<comment type="caution">
    <text evidence="2">The sequence shown here is derived from an EMBL/GenBank/DDBJ whole genome shotgun (WGS) entry which is preliminary data.</text>
</comment>
<accession>A0A4Y7SNM9</accession>
<dbReference type="Pfam" id="PF20415">
    <property type="entry name" value="DUF6699"/>
    <property type="match status" value="1"/>
</dbReference>
<gene>
    <name evidence="2" type="ORF">FA13DRAFT_1818727</name>
</gene>